<reference evidence="1 2" key="1">
    <citation type="journal article" date="2008" name="Proc. Natl. Acad. Sci. U.S.A.">
        <title>The genome of Clostridium kluyveri, a strict anaerobe with unique metabolic features.</title>
        <authorList>
            <person name="Seedorf H."/>
            <person name="Fricke W.F."/>
            <person name="Veith B."/>
            <person name="Brueggemann H."/>
            <person name="Liesegang H."/>
            <person name="Strittmatter A."/>
            <person name="Miethke M."/>
            <person name="Buckel W."/>
            <person name="Hinderberger J."/>
            <person name="Li F."/>
            <person name="Hagemeier C."/>
            <person name="Thauer R.K."/>
            <person name="Gottschalk G."/>
        </authorList>
    </citation>
    <scope>NUCLEOTIDE SEQUENCE [LARGE SCALE GENOMIC DNA]</scope>
    <source>
        <strain evidence="2">ATCC 8527 / DSM 555 / NCIMB 10680</strain>
        <plasmid evidence="1 2">pCKL555A</plasmid>
    </source>
</reference>
<dbReference type="KEGG" id="ckl:CKL_4017"/>
<name>A5F9P3_CLOK5</name>
<dbReference type="AlphaFoldDB" id="A5F9P3"/>
<dbReference type="HOGENOM" id="CLU_2463570_0_0_9"/>
<organism evidence="1 2">
    <name type="scientific">Clostridium kluyveri (strain ATCC 8527 / DSM 555 / NBRC 12016 / NCIMB 10680 / K1)</name>
    <dbReference type="NCBI Taxonomy" id="431943"/>
    <lineage>
        <taxon>Bacteria</taxon>
        <taxon>Bacillati</taxon>
        <taxon>Bacillota</taxon>
        <taxon>Clostridia</taxon>
        <taxon>Eubacteriales</taxon>
        <taxon>Clostridiaceae</taxon>
        <taxon>Clostridium</taxon>
    </lineage>
</organism>
<dbReference type="eggNOG" id="ENOG503256N">
    <property type="taxonomic scope" value="Bacteria"/>
</dbReference>
<protein>
    <submittedName>
        <fullName evidence="1">Uncharacterized protein</fullName>
    </submittedName>
</protein>
<keyword evidence="2" id="KW-1185">Reference proteome</keyword>
<keyword evidence="1" id="KW-0614">Plasmid</keyword>
<dbReference type="Proteomes" id="UP000002411">
    <property type="component" value="Plasmid pCKL555A"/>
</dbReference>
<dbReference type="EMBL" id="CP000674">
    <property type="protein sequence ID" value="ABQ23616.1"/>
    <property type="molecule type" value="Genomic_DNA"/>
</dbReference>
<evidence type="ECO:0000313" key="2">
    <source>
        <dbReference type="Proteomes" id="UP000002411"/>
    </source>
</evidence>
<dbReference type="RefSeq" id="WP_011930363.1">
    <property type="nucleotide sequence ID" value="NC_009466.1"/>
</dbReference>
<accession>A5F9P3</accession>
<geneLocation type="plasmid" evidence="1 2">
    <name>pCKL555A</name>
</geneLocation>
<gene>
    <name evidence="1" type="ordered locus">CKL_4017</name>
</gene>
<evidence type="ECO:0000313" key="1">
    <source>
        <dbReference type="EMBL" id="ABQ23616.1"/>
    </source>
</evidence>
<sequence length="91" mass="10528">MCDCIKDLENRLKEKFQEEHPETTIKESFFTNGALIQRGLKDGKISMPLELVANHIIKYTILSKKGKELNRKDETSICFTYCPFCGEKLEV</sequence>
<proteinExistence type="predicted"/>